<dbReference type="OrthoDB" id="3565130at2759"/>
<evidence type="ECO:0000313" key="3">
    <source>
        <dbReference type="Proteomes" id="UP000054321"/>
    </source>
</evidence>
<feature type="compositionally biased region" description="Polar residues" evidence="1">
    <location>
        <begin position="52"/>
        <end position="66"/>
    </location>
</feature>
<feature type="region of interest" description="Disordered" evidence="1">
    <location>
        <begin position="1"/>
        <end position="66"/>
    </location>
</feature>
<dbReference type="EMBL" id="KN832878">
    <property type="protein sequence ID" value="KIM99540.1"/>
    <property type="molecule type" value="Genomic_DNA"/>
</dbReference>
<dbReference type="AlphaFoldDB" id="A0A0C3GU02"/>
<evidence type="ECO:0000256" key="1">
    <source>
        <dbReference type="SAM" id="MobiDB-lite"/>
    </source>
</evidence>
<feature type="region of interest" description="Disordered" evidence="1">
    <location>
        <begin position="137"/>
        <end position="164"/>
    </location>
</feature>
<feature type="region of interest" description="Disordered" evidence="1">
    <location>
        <begin position="91"/>
        <end position="113"/>
    </location>
</feature>
<feature type="compositionally biased region" description="Polar residues" evidence="1">
    <location>
        <begin position="11"/>
        <end position="29"/>
    </location>
</feature>
<organism evidence="2 3">
    <name type="scientific">Oidiodendron maius (strain Zn)</name>
    <dbReference type="NCBI Taxonomy" id="913774"/>
    <lineage>
        <taxon>Eukaryota</taxon>
        <taxon>Fungi</taxon>
        <taxon>Dikarya</taxon>
        <taxon>Ascomycota</taxon>
        <taxon>Pezizomycotina</taxon>
        <taxon>Leotiomycetes</taxon>
        <taxon>Leotiomycetes incertae sedis</taxon>
        <taxon>Myxotrichaceae</taxon>
        <taxon>Oidiodendron</taxon>
    </lineage>
</organism>
<dbReference type="HOGENOM" id="CLU_573622_0_0_1"/>
<name>A0A0C3GU02_OIDMZ</name>
<dbReference type="InParanoid" id="A0A0C3GU02"/>
<protein>
    <submittedName>
        <fullName evidence="2">Uncharacterized protein</fullName>
    </submittedName>
</protein>
<reference evidence="3" key="2">
    <citation type="submission" date="2015-01" db="EMBL/GenBank/DDBJ databases">
        <title>Evolutionary Origins and Diversification of the Mycorrhizal Mutualists.</title>
        <authorList>
            <consortium name="DOE Joint Genome Institute"/>
            <consortium name="Mycorrhizal Genomics Consortium"/>
            <person name="Kohler A."/>
            <person name="Kuo A."/>
            <person name="Nagy L.G."/>
            <person name="Floudas D."/>
            <person name="Copeland A."/>
            <person name="Barry K.W."/>
            <person name="Cichocki N."/>
            <person name="Veneault-Fourrey C."/>
            <person name="LaButti K."/>
            <person name="Lindquist E.A."/>
            <person name="Lipzen A."/>
            <person name="Lundell T."/>
            <person name="Morin E."/>
            <person name="Murat C."/>
            <person name="Riley R."/>
            <person name="Ohm R."/>
            <person name="Sun H."/>
            <person name="Tunlid A."/>
            <person name="Henrissat B."/>
            <person name="Grigoriev I.V."/>
            <person name="Hibbett D.S."/>
            <person name="Martin F."/>
        </authorList>
    </citation>
    <scope>NUCLEOTIDE SEQUENCE [LARGE SCALE GENOMIC DNA]</scope>
    <source>
        <strain evidence="3">Zn</strain>
    </source>
</reference>
<gene>
    <name evidence="2" type="ORF">OIDMADRAFT_29962</name>
</gene>
<accession>A0A0C3GU02</accession>
<dbReference type="Proteomes" id="UP000054321">
    <property type="component" value="Unassembled WGS sequence"/>
</dbReference>
<sequence>MGNKNYRGKSATFSTRTTSAGSSMSQIDAATQPVKARSDSGLVGDFMGEVTPDSSTTPGTKTSPLPFRSYQTGTLHSDNFEASCSTEKTATTKLKKRLSGASPAFVPSDKTDGSALAETKTLKKLMDLLATFPKNSRHDRAKNSRMSTIAHSGGILGTPTDRSVNTSITSPTATECKSEAKMVNHFLTRADKSKKDVIIDHCTVWHNVVRLLEYQYPSGATYYVPTEEFQPPNYIFERVHCQMRDKERIDFWTNNWVEIVVNIGEIGVCSDFWAKSAKDMEEDLLEHQVAIVNVMNRLGEVFTTYTRNVFVIIQFPDDNREALPNKVNSCTKEQQDSPGYRAIQNIANKLKEFSSLARVEIILCTPAYSRNPISLEQLNYALPFYELPFTNWLLKWQNTFMSRPETVRGWPIAYLDIERGKIDREITKVMREQERALQEQIFVRASDSPEVHDLPFAP</sequence>
<reference evidence="2 3" key="1">
    <citation type="submission" date="2014-04" db="EMBL/GenBank/DDBJ databases">
        <authorList>
            <consortium name="DOE Joint Genome Institute"/>
            <person name="Kuo A."/>
            <person name="Martino E."/>
            <person name="Perotto S."/>
            <person name="Kohler A."/>
            <person name="Nagy L.G."/>
            <person name="Floudas D."/>
            <person name="Copeland A."/>
            <person name="Barry K.W."/>
            <person name="Cichocki N."/>
            <person name="Veneault-Fourrey C."/>
            <person name="LaButti K."/>
            <person name="Lindquist E.A."/>
            <person name="Lipzen A."/>
            <person name="Lundell T."/>
            <person name="Morin E."/>
            <person name="Murat C."/>
            <person name="Sun H."/>
            <person name="Tunlid A."/>
            <person name="Henrissat B."/>
            <person name="Grigoriev I.V."/>
            <person name="Hibbett D.S."/>
            <person name="Martin F."/>
            <person name="Nordberg H.P."/>
            <person name="Cantor M.N."/>
            <person name="Hua S.X."/>
        </authorList>
    </citation>
    <scope>NUCLEOTIDE SEQUENCE [LARGE SCALE GENOMIC DNA]</scope>
    <source>
        <strain evidence="2 3">Zn</strain>
    </source>
</reference>
<evidence type="ECO:0000313" key="2">
    <source>
        <dbReference type="EMBL" id="KIM99540.1"/>
    </source>
</evidence>
<proteinExistence type="predicted"/>
<keyword evidence="3" id="KW-1185">Reference proteome</keyword>